<accession>A0A2C6KVC0</accession>
<evidence type="ECO:0000313" key="1">
    <source>
        <dbReference type="EMBL" id="PHJ20092.1"/>
    </source>
</evidence>
<name>A0A2C6KVC0_9APIC</name>
<organism evidence="1 2">
    <name type="scientific">Cystoisospora suis</name>
    <dbReference type="NCBI Taxonomy" id="483139"/>
    <lineage>
        <taxon>Eukaryota</taxon>
        <taxon>Sar</taxon>
        <taxon>Alveolata</taxon>
        <taxon>Apicomplexa</taxon>
        <taxon>Conoidasida</taxon>
        <taxon>Coccidia</taxon>
        <taxon>Eucoccidiorida</taxon>
        <taxon>Eimeriorina</taxon>
        <taxon>Sarcocystidae</taxon>
        <taxon>Cystoisospora</taxon>
    </lineage>
</organism>
<gene>
    <name evidence="1" type="ORF">CSUI_006074</name>
</gene>
<keyword evidence="2" id="KW-1185">Reference proteome</keyword>
<comment type="caution">
    <text evidence="1">The sequence shown here is derived from an EMBL/GenBank/DDBJ whole genome shotgun (WGS) entry which is preliminary data.</text>
</comment>
<dbReference type="AlphaFoldDB" id="A0A2C6KVC0"/>
<evidence type="ECO:0000313" key="2">
    <source>
        <dbReference type="Proteomes" id="UP000221165"/>
    </source>
</evidence>
<dbReference type="GeneID" id="94429450"/>
<dbReference type="VEuPathDB" id="ToxoDB:CSUI_006074"/>
<protein>
    <submittedName>
        <fullName evidence="1">Adaptin n terminal region domain-containing protein</fullName>
    </submittedName>
</protein>
<proteinExistence type="predicted"/>
<dbReference type="InterPro" id="IPR011989">
    <property type="entry name" value="ARM-like"/>
</dbReference>
<feature type="non-terminal residue" evidence="1">
    <location>
        <position position="1"/>
    </location>
</feature>
<dbReference type="Gene3D" id="1.25.10.10">
    <property type="entry name" value="Leucine-rich Repeat Variant"/>
    <property type="match status" value="1"/>
</dbReference>
<dbReference type="EMBL" id="MIGC01003027">
    <property type="protein sequence ID" value="PHJ20092.1"/>
    <property type="molecule type" value="Genomic_DNA"/>
</dbReference>
<feature type="non-terminal residue" evidence="1">
    <location>
        <position position="71"/>
    </location>
</feature>
<sequence length="71" mass="8037">IYAAILHTANISLWQSCLQLSVVNTLARIVSKDVPEDFLYHDIPAPWLSIRLLQILQLFRINFSVDGGEAE</sequence>
<dbReference type="Proteomes" id="UP000221165">
    <property type="component" value="Unassembled WGS sequence"/>
</dbReference>
<reference evidence="1 2" key="1">
    <citation type="journal article" date="2017" name="Int. J. Parasitol.">
        <title>The genome of the protozoan parasite Cystoisospora suis and a reverse vaccinology approach to identify vaccine candidates.</title>
        <authorList>
            <person name="Palmieri N."/>
            <person name="Shrestha A."/>
            <person name="Ruttkowski B."/>
            <person name="Beck T."/>
            <person name="Vogl C."/>
            <person name="Tomley F."/>
            <person name="Blake D.P."/>
            <person name="Joachim A."/>
        </authorList>
    </citation>
    <scope>NUCLEOTIDE SEQUENCE [LARGE SCALE GENOMIC DNA]</scope>
    <source>
        <strain evidence="1 2">Wien I</strain>
    </source>
</reference>
<dbReference type="RefSeq" id="XP_067921783.1">
    <property type="nucleotide sequence ID" value="XM_068066239.1"/>
</dbReference>